<organism evidence="1 2">
    <name type="scientific">Shouchella lehensis G1</name>
    <dbReference type="NCBI Taxonomy" id="1246626"/>
    <lineage>
        <taxon>Bacteria</taxon>
        <taxon>Bacillati</taxon>
        <taxon>Bacillota</taxon>
        <taxon>Bacilli</taxon>
        <taxon>Bacillales</taxon>
        <taxon>Bacillaceae</taxon>
        <taxon>Shouchella</taxon>
    </lineage>
</organism>
<keyword evidence="2" id="KW-1185">Reference proteome</keyword>
<dbReference type="Proteomes" id="UP000027142">
    <property type="component" value="Chromosome"/>
</dbReference>
<accession>A0A060LVW5</accession>
<evidence type="ECO:0000313" key="2">
    <source>
        <dbReference type="Proteomes" id="UP000027142"/>
    </source>
</evidence>
<name>A0A060LVW5_9BACI</name>
<protein>
    <submittedName>
        <fullName evidence="1">Uncharacterized protein</fullName>
    </submittedName>
</protein>
<dbReference type="KEGG" id="ble:BleG1_2827"/>
<proteinExistence type="predicted"/>
<dbReference type="HOGENOM" id="CLU_2822219_0_0_9"/>
<sequence>MSSPVDSHNLTDAEKRVILDSFDYIQHFYFSIKKQQPSGWSNTDYDKMALINSIRAKWALGIELKE</sequence>
<gene>
    <name evidence="1" type="ORF">BleG1_2827</name>
</gene>
<dbReference type="RefSeq" id="WP_038482176.1">
    <property type="nucleotide sequence ID" value="NZ_CP003923.1"/>
</dbReference>
<dbReference type="eggNOG" id="ENOG5030E7W">
    <property type="taxonomic scope" value="Bacteria"/>
</dbReference>
<dbReference type="AlphaFoldDB" id="A0A060LVW5"/>
<dbReference type="STRING" id="1246626.BleG1_2827"/>
<evidence type="ECO:0000313" key="1">
    <source>
        <dbReference type="EMBL" id="AIC95391.1"/>
    </source>
</evidence>
<dbReference type="EMBL" id="CP003923">
    <property type="protein sequence ID" value="AIC95391.1"/>
    <property type="molecule type" value="Genomic_DNA"/>
</dbReference>
<reference evidence="1 2" key="1">
    <citation type="journal article" date="2014" name="Gene">
        <title>A comparative genomic analysis of the alkalitolerant soil bacterium Bacillus lehensis G1.</title>
        <authorList>
            <person name="Noor Y.M."/>
            <person name="Samsulrizal N.H."/>
            <person name="Jema'on N.A."/>
            <person name="Low K.O."/>
            <person name="Ramli A.N."/>
            <person name="Alias N.I."/>
            <person name="Damis S.I."/>
            <person name="Fuzi S.F."/>
            <person name="Isa M.N."/>
            <person name="Murad A.M."/>
            <person name="Raih M.F."/>
            <person name="Bakar F.D."/>
            <person name="Najimudin N."/>
            <person name="Mahadi N.M."/>
            <person name="Illias R.M."/>
        </authorList>
    </citation>
    <scope>NUCLEOTIDE SEQUENCE [LARGE SCALE GENOMIC DNA]</scope>
    <source>
        <strain evidence="1 2">G1</strain>
    </source>
</reference>
<dbReference type="OrthoDB" id="9902383at2"/>